<keyword evidence="11" id="KW-0231">Viral genome packaging</keyword>
<evidence type="ECO:0000256" key="7">
    <source>
        <dbReference type="ARBA" id="ARBA00023015"/>
    </source>
</evidence>
<dbReference type="Pfam" id="PF02456">
    <property type="entry name" value="Adeno_IVa2"/>
    <property type="match status" value="1"/>
</dbReference>
<evidence type="ECO:0000313" key="12">
    <source>
        <dbReference type="EMBL" id="QCQ84149.1"/>
    </source>
</evidence>
<keyword evidence="13" id="KW-1185">Reference proteome</keyword>
<keyword evidence="7" id="KW-0805">Transcription regulation</keyword>
<dbReference type="EMBL" id="MK101347">
    <property type="protein sequence ID" value="QCQ84149.1"/>
    <property type="molecule type" value="Genomic_DNA"/>
</dbReference>
<dbReference type="GeneID" id="80527926"/>
<keyword evidence="6" id="KW-0946">Virion</keyword>
<evidence type="ECO:0000256" key="9">
    <source>
        <dbReference type="ARBA" id="ARBA00023159"/>
    </source>
</evidence>
<dbReference type="RefSeq" id="YP_010790521.1">
    <property type="nucleotide sequence ID" value="NC_075448.1"/>
</dbReference>
<keyword evidence="8" id="KW-0238">DNA-binding</keyword>
<sequence>MYQDKELTEFYNNKYVPWQKQICSLNQGILPNAELIPSEFSQLSAMGNTTPNLLSFLQEDRRITNLENRYMKPNGEMQSLNLKKKPFIVAIYGPTRSGKSVLVRNLISGQYLDPQPETVILITPTTNMLSEEEQIAWRAQTTEGNYHVQGDGFQPITTTFKPNFITLSFDEAITPENLNIENPNSVFCQAAANGPVAIILDDCMEKIINHSNFGHFFHTLPSKISSKYPKCTGYYILVVLHNLFPSSGAGNNIQDLKNQVKMHIISCNCQSHQINSFVNKQSLAVNNRIGAIIKLTIAQLADKDYCFITYSPSAPITNLLWGITDSETNGVIPMCIDIQKNFLHMFDYLLNFCKSKIKNVNKYQNKRKRQALTRDSEVLSPVAKTVHREDGHADEETVSEC</sequence>
<dbReference type="InterPro" id="IPR003389">
    <property type="entry name" value="Adeno_IVa2"/>
</dbReference>
<evidence type="ECO:0000256" key="1">
    <source>
        <dbReference type="ARBA" id="ARBA00022553"/>
    </source>
</evidence>
<dbReference type="InterPro" id="IPR027417">
    <property type="entry name" value="P-loop_NTPase"/>
</dbReference>
<evidence type="ECO:0000256" key="8">
    <source>
        <dbReference type="ARBA" id="ARBA00023125"/>
    </source>
</evidence>
<evidence type="ECO:0000256" key="5">
    <source>
        <dbReference type="ARBA" id="ARBA00022840"/>
    </source>
</evidence>
<evidence type="ECO:0000313" key="13">
    <source>
        <dbReference type="Proteomes" id="UP000318653"/>
    </source>
</evidence>
<dbReference type="GO" id="GO:0005524">
    <property type="term" value="F:ATP binding"/>
    <property type="evidence" value="ECO:0007669"/>
    <property type="project" value="UniProtKB-KW"/>
</dbReference>
<keyword evidence="1" id="KW-0597">Phosphoprotein</keyword>
<keyword evidence="5" id="KW-0067">ATP-binding</keyword>
<dbReference type="KEGG" id="vg:80527926"/>
<evidence type="ECO:0000256" key="6">
    <source>
        <dbReference type="ARBA" id="ARBA00022844"/>
    </source>
</evidence>
<accession>A0A4P8PIT7</accession>
<keyword evidence="10" id="KW-0804">Transcription</keyword>
<evidence type="ECO:0000256" key="2">
    <source>
        <dbReference type="ARBA" id="ARBA00022562"/>
    </source>
</evidence>
<dbReference type="SUPFAM" id="SSF52540">
    <property type="entry name" value="P-loop containing nucleoside triphosphate hydrolases"/>
    <property type="match status" value="1"/>
</dbReference>
<protein>
    <submittedName>
        <fullName evidence="12">IVa2</fullName>
    </submittedName>
</protein>
<evidence type="ECO:0000256" key="4">
    <source>
        <dbReference type="ARBA" id="ARBA00022741"/>
    </source>
</evidence>
<proteinExistence type="predicted"/>
<dbReference type="GO" id="GO:0044423">
    <property type="term" value="C:virion component"/>
    <property type="evidence" value="ECO:0007669"/>
    <property type="project" value="UniProtKB-KW"/>
</dbReference>
<dbReference type="GO" id="GO:0019073">
    <property type="term" value="P:viral DNA genome packaging"/>
    <property type="evidence" value="ECO:0007669"/>
    <property type="project" value="InterPro"/>
</dbReference>
<keyword evidence="9" id="KW-0010">Activator</keyword>
<evidence type="ECO:0000256" key="3">
    <source>
        <dbReference type="ARBA" id="ARBA00022612"/>
    </source>
</evidence>
<name>A0A4P8PIT7_9ADEN</name>
<dbReference type="Proteomes" id="UP000318653">
    <property type="component" value="Segment"/>
</dbReference>
<keyword evidence="3" id="KW-1188">Viral release from host cell</keyword>
<evidence type="ECO:0000256" key="10">
    <source>
        <dbReference type="ARBA" id="ARBA00023163"/>
    </source>
</evidence>
<organism evidence="12">
    <name type="scientific">White sturgeon adenovirus 1</name>
    <dbReference type="NCBI Taxonomy" id="2580388"/>
    <lineage>
        <taxon>Viruses</taxon>
        <taxon>Varidnaviria</taxon>
        <taxon>Bamfordvirae</taxon>
        <taxon>Preplasmiviricota</taxon>
        <taxon>Polisuviricotina</taxon>
        <taxon>Pharingeaviricetes</taxon>
        <taxon>Rowavirales</taxon>
        <taxon>Adenoviridae</taxon>
        <taxon>Ichtadenovirus</taxon>
        <taxon>Ichtadenovirus acipenseris</taxon>
        <taxon>Sturgeon ichtadenovirus A</taxon>
    </lineage>
</organism>
<reference evidence="12" key="1">
    <citation type="journal article" date="2019" name="Infect. Genet. Evol.">
        <title>Unconventional gene arrangement and content revealed by full genome analysis of the white sturgeon adenovirus, the single member of the genus Ichtadenovirus.</title>
        <authorList>
            <person name="Doszpoly A."/>
            <person name="Harrach B."/>
            <person name="LaPatra S."/>
            <person name="Benko M."/>
        </authorList>
    </citation>
    <scope>NUCLEOTIDE SEQUENCE</scope>
    <source>
        <strain evidence="12">WSAdV1/1996</strain>
    </source>
</reference>
<keyword evidence="4" id="KW-0547">Nucleotide-binding</keyword>
<keyword evidence="2" id="KW-1048">Host nucleus</keyword>
<evidence type="ECO:0000256" key="11">
    <source>
        <dbReference type="ARBA" id="ARBA00023219"/>
    </source>
</evidence>
<dbReference type="GO" id="GO:0003677">
    <property type="term" value="F:DNA binding"/>
    <property type="evidence" value="ECO:0007669"/>
    <property type="project" value="UniProtKB-KW"/>
</dbReference>